<dbReference type="InterPro" id="IPR057309">
    <property type="entry name" value="PcsB_CC"/>
</dbReference>
<feature type="domain" description="Peptidoglycan hydrolase PcsB coiled-coil" evidence="4">
    <location>
        <begin position="83"/>
        <end position="149"/>
    </location>
</feature>
<dbReference type="GO" id="GO:0004222">
    <property type="term" value="F:metalloendopeptidase activity"/>
    <property type="evidence" value="ECO:0007669"/>
    <property type="project" value="TreeGrafter"/>
</dbReference>
<evidence type="ECO:0000256" key="2">
    <source>
        <dbReference type="SAM" id="Coils"/>
    </source>
</evidence>
<evidence type="ECO:0000256" key="1">
    <source>
        <dbReference type="ARBA" id="ARBA00022729"/>
    </source>
</evidence>
<gene>
    <name evidence="5" type="ORF">IAB59_02990</name>
</gene>
<feature type="domain" description="M23ase beta-sheet core" evidence="3">
    <location>
        <begin position="264"/>
        <end position="366"/>
    </location>
</feature>
<dbReference type="Proteomes" id="UP000886833">
    <property type="component" value="Unassembled WGS sequence"/>
</dbReference>
<sequence length="405" mass="45742">MKKVMPALLIFLLTIFLVPINTNAKTLKELEEEVTKFTNELQSKNNQIAANDAEVAEIEERIKSIQSQIKEITNETTILESEIAESNQEIARKSEESKSLFQYIQVSEGENAYLEYIFGATSVTDMVYRMAIVEQLTEYNDKVMKELTELVEENEARKEELAKKNKELEELTDELEQEQEKINADSAAIRETMPSVEEQLKSAKENLQYYKNLGCGLNEDIYACQYRVEQANNSGSSGGYVPSAAGFYKPMESGYVTQNWMNNGHLGIDLSNSNKTIEVHPIATGTVFKIYYDNCSWSNCSYGCNGRARVVKIRHNVNGRYIYSTYAHLSSFGDIEEGQVVTPDTVIGRMGNTGCSTGPHLHLEITTCDWHSGGGCTWATYKKSTINPRTYIGFPSGLRVWWYGR</sequence>
<keyword evidence="1" id="KW-0732">Signal</keyword>
<dbReference type="SUPFAM" id="SSF51261">
    <property type="entry name" value="Duplicated hybrid motif"/>
    <property type="match status" value="1"/>
</dbReference>
<reference evidence="5" key="1">
    <citation type="submission" date="2020-10" db="EMBL/GenBank/DDBJ databases">
        <authorList>
            <person name="Gilroy R."/>
        </authorList>
    </citation>
    <scope>NUCLEOTIDE SEQUENCE</scope>
    <source>
        <strain evidence="5">CHK195-26880</strain>
    </source>
</reference>
<feature type="coiled-coil region" evidence="2">
    <location>
        <begin position="133"/>
        <end position="188"/>
    </location>
</feature>
<feature type="coiled-coil region" evidence="2">
    <location>
        <begin position="20"/>
        <end position="96"/>
    </location>
</feature>
<evidence type="ECO:0000313" key="5">
    <source>
        <dbReference type="EMBL" id="HIT37431.1"/>
    </source>
</evidence>
<dbReference type="Gene3D" id="6.10.250.3150">
    <property type="match status" value="1"/>
</dbReference>
<dbReference type="AlphaFoldDB" id="A0A9D1GAU8"/>
<proteinExistence type="predicted"/>
<dbReference type="InterPro" id="IPR016047">
    <property type="entry name" value="M23ase_b-sheet_dom"/>
</dbReference>
<reference evidence="5" key="2">
    <citation type="journal article" date="2021" name="PeerJ">
        <title>Extensive microbial diversity within the chicken gut microbiome revealed by metagenomics and culture.</title>
        <authorList>
            <person name="Gilroy R."/>
            <person name="Ravi A."/>
            <person name="Getino M."/>
            <person name="Pursley I."/>
            <person name="Horton D.L."/>
            <person name="Alikhan N.F."/>
            <person name="Baker D."/>
            <person name="Gharbi K."/>
            <person name="Hall N."/>
            <person name="Watson M."/>
            <person name="Adriaenssens E.M."/>
            <person name="Foster-Nyarko E."/>
            <person name="Jarju S."/>
            <person name="Secka A."/>
            <person name="Antonio M."/>
            <person name="Oren A."/>
            <person name="Chaudhuri R.R."/>
            <person name="La Ragione R."/>
            <person name="Hildebrand F."/>
            <person name="Pallen M.J."/>
        </authorList>
    </citation>
    <scope>NUCLEOTIDE SEQUENCE</scope>
    <source>
        <strain evidence="5">CHK195-26880</strain>
    </source>
</reference>
<accession>A0A9D1GAU8</accession>
<dbReference type="Gene3D" id="2.70.70.10">
    <property type="entry name" value="Glucose Permease (Domain IIA)"/>
    <property type="match status" value="1"/>
</dbReference>
<comment type="caution">
    <text evidence="5">The sequence shown here is derived from an EMBL/GenBank/DDBJ whole genome shotgun (WGS) entry which is preliminary data.</text>
</comment>
<organism evidence="5 6">
    <name type="scientific">Candidatus Onthousia faecipullorum</name>
    <dbReference type="NCBI Taxonomy" id="2840887"/>
    <lineage>
        <taxon>Bacteria</taxon>
        <taxon>Bacillati</taxon>
        <taxon>Bacillota</taxon>
        <taxon>Bacilli</taxon>
        <taxon>Candidatus Onthousia</taxon>
    </lineage>
</organism>
<evidence type="ECO:0000259" key="3">
    <source>
        <dbReference type="Pfam" id="PF01551"/>
    </source>
</evidence>
<dbReference type="Pfam" id="PF24568">
    <property type="entry name" value="CC_PcsB"/>
    <property type="match status" value="1"/>
</dbReference>
<dbReference type="PANTHER" id="PTHR21666:SF270">
    <property type="entry name" value="MUREIN HYDROLASE ACTIVATOR ENVC"/>
    <property type="match status" value="1"/>
</dbReference>
<evidence type="ECO:0000313" key="6">
    <source>
        <dbReference type="Proteomes" id="UP000886833"/>
    </source>
</evidence>
<dbReference type="CDD" id="cd12797">
    <property type="entry name" value="M23_peptidase"/>
    <property type="match status" value="1"/>
</dbReference>
<name>A0A9D1GAU8_9FIRM</name>
<keyword evidence="2" id="KW-0175">Coiled coil</keyword>
<dbReference type="InterPro" id="IPR011055">
    <property type="entry name" value="Dup_hybrid_motif"/>
</dbReference>
<dbReference type="EMBL" id="DVKQ01000038">
    <property type="protein sequence ID" value="HIT37431.1"/>
    <property type="molecule type" value="Genomic_DNA"/>
</dbReference>
<dbReference type="PANTHER" id="PTHR21666">
    <property type="entry name" value="PEPTIDASE-RELATED"/>
    <property type="match status" value="1"/>
</dbReference>
<dbReference type="InterPro" id="IPR050570">
    <property type="entry name" value="Cell_wall_metabolism_enzyme"/>
</dbReference>
<protein>
    <submittedName>
        <fullName evidence="5">Peptidoglycan DD-metalloendopeptidase family protein</fullName>
    </submittedName>
</protein>
<evidence type="ECO:0000259" key="4">
    <source>
        <dbReference type="Pfam" id="PF24568"/>
    </source>
</evidence>
<dbReference type="Pfam" id="PF01551">
    <property type="entry name" value="Peptidase_M23"/>
    <property type="match status" value="1"/>
</dbReference>